<organism evidence="1 2">
    <name type="scientific">Selenomonas montiformis</name>
    <dbReference type="NCBI Taxonomy" id="2652285"/>
    <lineage>
        <taxon>Bacteria</taxon>
        <taxon>Bacillati</taxon>
        <taxon>Bacillota</taxon>
        <taxon>Negativicutes</taxon>
        <taxon>Selenomonadales</taxon>
        <taxon>Selenomonadaceae</taxon>
        <taxon>Selenomonas</taxon>
    </lineage>
</organism>
<dbReference type="RefSeq" id="WP_154620247.1">
    <property type="nucleotide sequence ID" value="NZ_CBCTNG010000012.1"/>
</dbReference>
<dbReference type="Pfam" id="PF11148">
    <property type="entry name" value="DUF2922"/>
    <property type="match status" value="1"/>
</dbReference>
<comment type="caution">
    <text evidence="1">The sequence shown here is derived from an EMBL/GenBank/DDBJ whole genome shotgun (WGS) entry which is preliminary data.</text>
</comment>
<evidence type="ECO:0000313" key="1">
    <source>
        <dbReference type="EMBL" id="MSV24473.1"/>
    </source>
</evidence>
<dbReference type="AlphaFoldDB" id="A0A6I2UQK9"/>
<protein>
    <submittedName>
        <fullName evidence="1">DUF2922 domain-containing protein</fullName>
    </submittedName>
</protein>
<sequence>MTTTLKMILKLENGKTTTMSLSQPRPNLTKKEVDDFLDSLIAAKAVMVESSPVASVKKIYLHDASDRELA</sequence>
<dbReference type="EMBL" id="VUNL01000004">
    <property type="protein sequence ID" value="MSV24473.1"/>
    <property type="molecule type" value="Genomic_DNA"/>
</dbReference>
<gene>
    <name evidence="1" type="ORF">FYJ78_04580</name>
</gene>
<evidence type="ECO:0000313" key="2">
    <source>
        <dbReference type="Proteomes" id="UP000430222"/>
    </source>
</evidence>
<dbReference type="InterPro" id="IPR021321">
    <property type="entry name" value="DUF2922"/>
</dbReference>
<accession>A0A6I2UQK9</accession>
<reference evidence="1 2" key="1">
    <citation type="submission" date="2019-08" db="EMBL/GenBank/DDBJ databases">
        <title>In-depth cultivation of the pig gut microbiome towards novel bacterial diversity and tailored functional studies.</title>
        <authorList>
            <person name="Wylensek D."/>
            <person name="Hitch T.C.A."/>
            <person name="Clavel T."/>
        </authorList>
    </citation>
    <scope>NUCLEOTIDE SEQUENCE [LARGE SCALE GENOMIC DNA]</scope>
    <source>
        <strain evidence="2">WCA-380-WT-3B3</strain>
    </source>
</reference>
<proteinExistence type="predicted"/>
<name>A0A6I2UQK9_9FIRM</name>
<keyword evidence="2" id="KW-1185">Reference proteome</keyword>
<dbReference type="Proteomes" id="UP000430222">
    <property type="component" value="Unassembled WGS sequence"/>
</dbReference>